<protein>
    <submittedName>
        <fullName evidence="3">Uncharacterized protein</fullName>
    </submittedName>
</protein>
<feature type="region of interest" description="Disordered" evidence="1">
    <location>
        <begin position="213"/>
        <end position="241"/>
    </location>
</feature>
<evidence type="ECO:0000256" key="2">
    <source>
        <dbReference type="SAM" id="Phobius"/>
    </source>
</evidence>
<evidence type="ECO:0000313" key="4">
    <source>
        <dbReference type="Proteomes" id="UP000237347"/>
    </source>
</evidence>
<sequence>MYITNILKESFLPFITKLLQLFSKSNPQPSSSGDAVDPELPDLAAGDDGVDPVEVPAEAAGLVIVHRHHHHHIHMDWADLMIGFCLSVALEMASLSAQINTQLSATFHLLSLAILFAFACFFVSHFIKPKFLVTAQKLKNLGVFFSVTAFFMAITIPFPLYLKFATGPSIQFPSSLLLSAIVCSFVVSVCGKAVICKANTFAFGEFHAYQRNPQGRPTSVRRRQRAEEDNPVQRRRRSGSFGGGGRVDQFRVVLMGLICVCLVDGLIDSGLF</sequence>
<keyword evidence="4" id="KW-1185">Reference proteome</keyword>
<dbReference type="PANTHER" id="PTHR34741:SF2">
    <property type="entry name" value="VESICLE TRANSPORT PROTEIN"/>
    <property type="match status" value="1"/>
</dbReference>
<feature type="transmembrane region" description="Helical" evidence="2">
    <location>
        <begin position="105"/>
        <end position="127"/>
    </location>
</feature>
<keyword evidence="2" id="KW-0472">Membrane</keyword>
<dbReference type="EMBL" id="PKMF04000074">
    <property type="protein sequence ID" value="KAK7852609.1"/>
    <property type="molecule type" value="Genomic_DNA"/>
</dbReference>
<feature type="transmembrane region" description="Helical" evidence="2">
    <location>
        <begin position="250"/>
        <end position="267"/>
    </location>
</feature>
<dbReference type="PANTHER" id="PTHR34741">
    <property type="entry name" value="IMAP FAMILY MEMBER 1, PUTATIVE-RELATED"/>
    <property type="match status" value="1"/>
</dbReference>
<organism evidence="3 4">
    <name type="scientific">Quercus suber</name>
    <name type="common">Cork oak</name>
    <dbReference type="NCBI Taxonomy" id="58331"/>
    <lineage>
        <taxon>Eukaryota</taxon>
        <taxon>Viridiplantae</taxon>
        <taxon>Streptophyta</taxon>
        <taxon>Embryophyta</taxon>
        <taxon>Tracheophyta</taxon>
        <taxon>Spermatophyta</taxon>
        <taxon>Magnoliopsida</taxon>
        <taxon>eudicotyledons</taxon>
        <taxon>Gunneridae</taxon>
        <taxon>Pentapetalae</taxon>
        <taxon>rosids</taxon>
        <taxon>fabids</taxon>
        <taxon>Fagales</taxon>
        <taxon>Fagaceae</taxon>
        <taxon>Quercus</taxon>
    </lineage>
</organism>
<evidence type="ECO:0000313" key="3">
    <source>
        <dbReference type="EMBL" id="KAK7852609.1"/>
    </source>
</evidence>
<keyword evidence="2" id="KW-1133">Transmembrane helix</keyword>
<proteinExistence type="predicted"/>
<keyword evidence="2" id="KW-0812">Transmembrane</keyword>
<name>A0AAW0LMA6_QUESU</name>
<comment type="caution">
    <text evidence="3">The sequence shown here is derived from an EMBL/GenBank/DDBJ whole genome shotgun (WGS) entry which is preliminary data.</text>
</comment>
<feature type="transmembrane region" description="Helical" evidence="2">
    <location>
        <begin position="174"/>
        <end position="195"/>
    </location>
</feature>
<evidence type="ECO:0000256" key="1">
    <source>
        <dbReference type="SAM" id="MobiDB-lite"/>
    </source>
</evidence>
<gene>
    <name evidence="3" type="ORF">CFP56_038512</name>
</gene>
<feature type="transmembrane region" description="Helical" evidence="2">
    <location>
        <begin position="139"/>
        <end position="162"/>
    </location>
</feature>
<dbReference type="AlphaFoldDB" id="A0AAW0LMA6"/>
<reference evidence="3 4" key="1">
    <citation type="journal article" date="2018" name="Sci. Data">
        <title>The draft genome sequence of cork oak.</title>
        <authorList>
            <person name="Ramos A.M."/>
            <person name="Usie A."/>
            <person name="Barbosa P."/>
            <person name="Barros P.M."/>
            <person name="Capote T."/>
            <person name="Chaves I."/>
            <person name="Simoes F."/>
            <person name="Abreu I."/>
            <person name="Carrasquinho I."/>
            <person name="Faro C."/>
            <person name="Guimaraes J.B."/>
            <person name="Mendonca D."/>
            <person name="Nobrega F."/>
            <person name="Rodrigues L."/>
            <person name="Saibo N.J.M."/>
            <person name="Varela M.C."/>
            <person name="Egas C."/>
            <person name="Matos J."/>
            <person name="Miguel C.M."/>
            <person name="Oliveira M.M."/>
            <person name="Ricardo C.P."/>
            <person name="Goncalves S."/>
        </authorList>
    </citation>
    <scope>NUCLEOTIDE SEQUENCE [LARGE SCALE GENOMIC DNA]</scope>
    <source>
        <strain evidence="4">cv. HL8</strain>
    </source>
</reference>
<accession>A0AAW0LMA6</accession>
<dbReference type="Proteomes" id="UP000237347">
    <property type="component" value="Unassembled WGS sequence"/>
</dbReference>